<keyword evidence="5 8" id="KW-0472">Membrane</keyword>
<dbReference type="OrthoDB" id="6229420at2759"/>
<comment type="caution">
    <text evidence="9">The sequence shown here is derived from an EMBL/GenBank/DDBJ whole genome shotgun (WGS) entry which is preliminary data.</text>
</comment>
<keyword evidence="6" id="KW-0325">Glycoprotein</keyword>
<accession>A0A553NC70</accession>
<protein>
    <recommendedName>
        <fullName evidence="11">Prominin-like protein</fullName>
    </recommendedName>
</protein>
<evidence type="ECO:0000313" key="10">
    <source>
        <dbReference type="Proteomes" id="UP000318571"/>
    </source>
</evidence>
<keyword evidence="10" id="KW-1185">Reference proteome</keyword>
<feature type="transmembrane region" description="Helical" evidence="8">
    <location>
        <begin position="185"/>
        <end position="213"/>
    </location>
</feature>
<dbReference type="AlphaFoldDB" id="A0A553NC70"/>
<comment type="subcellular location">
    <subcellularLocation>
        <location evidence="1">Membrane</location>
        <topology evidence="1">Multi-pass membrane protein</topology>
    </subcellularLocation>
</comment>
<gene>
    <name evidence="9" type="ORF">TCAL_10985</name>
</gene>
<evidence type="ECO:0000256" key="2">
    <source>
        <dbReference type="ARBA" id="ARBA00006058"/>
    </source>
</evidence>
<feature type="transmembrane region" description="Helical" evidence="8">
    <location>
        <begin position="509"/>
        <end position="534"/>
    </location>
</feature>
<dbReference type="PROSITE" id="PS51257">
    <property type="entry name" value="PROKAR_LIPOPROTEIN"/>
    <property type="match status" value="1"/>
</dbReference>
<keyword evidence="3 8" id="KW-0812">Transmembrane</keyword>
<evidence type="ECO:0000256" key="5">
    <source>
        <dbReference type="ARBA" id="ARBA00023136"/>
    </source>
</evidence>
<evidence type="ECO:0000256" key="4">
    <source>
        <dbReference type="ARBA" id="ARBA00022989"/>
    </source>
</evidence>
<sequence length="992" mass="110384">MVRTVQRISARGLLSPGVIVLAAGLLLGCGSAQVVGDAGQFSPLTVESTTVGIRVLSQHKVIYSDPPVSRNYDSQSTFNPRGMKQVYALTHIFLDLIQRRDVLPDSLNASVLMDTPAEQVPVVLEEHWEEILLQYIGVVTTAVCGLLLALLIPLACLCTCCCRCAGKCGADNEHFDKKSDACKRFSLGVVVALFVITAMFGVVCAFVTNYYMYDGTRQLPKRVQMATQDTSQYLDNTGREINTLLVSNFAELEEVLNEILDESGPILKRSLAEVTEAVAIDDLTDIVSNLGNVKRYLRDIQEKTFILQDKVGQLKLGLDGTRTRLMRAMAQCSASRACEKFLSEYNITRDLAVATDFSSLPTNLPDLSLLMKDISDLMNNDIERKVRGGQQQLNKVKTDIERSIGDIRPRIKSEIRNMGKQLEDQAAEIQRILNEFDANVAAVTTDVPKIQPTVSEIGSYMFYIGLGMSLMVLLILVCYIFGLFYGFCGQRPGNVYGDECCNTGTGANWLVAAVYLTFLFSFVLLLVATAQFVLGSSVEKVVCQALHKPNESDMFDLVDQKFIQPMIKQHRPKSGDHDWNMTVHELITNCHKNKTIYELLQVQNVYNVEELRTWRDDYDIGSSVENLKAKIRLDDLKGIQILSPEAEKELQDLAESDISDLNFAQYTNLLREKITSIDLATFTARLRQMREGLSPNQGRLVGPAIENEALFLDQMQRVVMEMKLAMKDLVNSVEALEHEAQHAKPNLREALRGLIKQATQATQFLRTEGPELVIKLTDQYVNETIGLIDDYVERVVTRTQQDVGRCEPLSNSYNATVIAVCNEIVDPFNGLWASIGWCVMIFLPCIVLALNLVSLYRKSEPYPGPLVEVIPVEESSHVKKKKRGHRRNASEYLPDSAHYRAGYSYQNTSGSSENRFQDMAPRNSYDNPQPSTSGVNPGTSSSSSGPPRYSSNPSLIGNPPSEYERPPPYYFPGSAPIADAPPPLPAPNQSRN</sequence>
<comment type="similarity">
    <text evidence="2">Belongs to the prominin family.</text>
</comment>
<dbReference type="PANTHER" id="PTHR22730">
    <property type="entry name" value="PROMININ PROM PROTEIN"/>
    <property type="match status" value="1"/>
</dbReference>
<name>A0A553NC70_TIGCA</name>
<feature type="region of interest" description="Disordered" evidence="7">
    <location>
        <begin position="903"/>
        <end position="992"/>
    </location>
</feature>
<keyword evidence="4 8" id="KW-1133">Transmembrane helix</keyword>
<evidence type="ECO:0000256" key="8">
    <source>
        <dbReference type="SAM" id="Phobius"/>
    </source>
</evidence>
<evidence type="ECO:0000313" key="9">
    <source>
        <dbReference type="EMBL" id="TRY63043.1"/>
    </source>
</evidence>
<dbReference type="EMBL" id="VCGU01000458">
    <property type="protein sequence ID" value="TRY63043.1"/>
    <property type="molecule type" value="Genomic_DNA"/>
</dbReference>
<dbReference type="OMA" id="VYHLMMY"/>
<evidence type="ECO:0008006" key="11">
    <source>
        <dbReference type="Google" id="ProtNLM"/>
    </source>
</evidence>
<dbReference type="Proteomes" id="UP000318571">
    <property type="component" value="Chromosome 10"/>
</dbReference>
<proteinExistence type="inferred from homology"/>
<dbReference type="InterPro" id="IPR008795">
    <property type="entry name" value="Prominin"/>
</dbReference>
<feature type="compositionally biased region" description="Polar residues" evidence="7">
    <location>
        <begin position="904"/>
        <end position="914"/>
    </location>
</feature>
<feature type="transmembrane region" description="Helical" evidence="8">
    <location>
        <begin position="460"/>
        <end position="488"/>
    </location>
</feature>
<dbReference type="GO" id="GO:0016020">
    <property type="term" value="C:membrane"/>
    <property type="evidence" value="ECO:0007669"/>
    <property type="project" value="UniProtKB-SubCell"/>
</dbReference>
<feature type="transmembrane region" description="Helical" evidence="8">
    <location>
        <begin position="132"/>
        <end position="165"/>
    </location>
</feature>
<dbReference type="PANTHER" id="PTHR22730:SF1">
    <property type="entry name" value="PROMININ-LIKE PROTEIN"/>
    <property type="match status" value="1"/>
</dbReference>
<evidence type="ECO:0000256" key="3">
    <source>
        <dbReference type="ARBA" id="ARBA00022692"/>
    </source>
</evidence>
<evidence type="ECO:0000256" key="1">
    <source>
        <dbReference type="ARBA" id="ARBA00004141"/>
    </source>
</evidence>
<organism evidence="9 10">
    <name type="scientific">Tigriopus californicus</name>
    <name type="common">Marine copepod</name>
    <dbReference type="NCBI Taxonomy" id="6832"/>
    <lineage>
        <taxon>Eukaryota</taxon>
        <taxon>Metazoa</taxon>
        <taxon>Ecdysozoa</taxon>
        <taxon>Arthropoda</taxon>
        <taxon>Crustacea</taxon>
        <taxon>Multicrustacea</taxon>
        <taxon>Hexanauplia</taxon>
        <taxon>Copepoda</taxon>
        <taxon>Harpacticoida</taxon>
        <taxon>Harpacticidae</taxon>
        <taxon>Tigriopus</taxon>
    </lineage>
</organism>
<evidence type="ECO:0000256" key="6">
    <source>
        <dbReference type="ARBA" id="ARBA00023180"/>
    </source>
</evidence>
<feature type="transmembrane region" description="Helical" evidence="8">
    <location>
        <begin position="831"/>
        <end position="853"/>
    </location>
</feature>
<reference evidence="9 10" key="1">
    <citation type="journal article" date="2018" name="Nat. Ecol. Evol.">
        <title>Genomic signatures of mitonuclear coevolution across populations of Tigriopus californicus.</title>
        <authorList>
            <person name="Barreto F.S."/>
            <person name="Watson E.T."/>
            <person name="Lima T.G."/>
            <person name="Willett C.S."/>
            <person name="Edmands S."/>
            <person name="Li W."/>
            <person name="Burton R.S."/>
        </authorList>
    </citation>
    <scope>NUCLEOTIDE SEQUENCE [LARGE SCALE GENOMIC DNA]</scope>
    <source>
        <strain evidence="9 10">San Diego</strain>
    </source>
</reference>
<dbReference type="Pfam" id="PF05478">
    <property type="entry name" value="Prominin"/>
    <property type="match status" value="1"/>
</dbReference>
<evidence type="ECO:0000256" key="7">
    <source>
        <dbReference type="SAM" id="MobiDB-lite"/>
    </source>
</evidence>
<feature type="compositionally biased region" description="Low complexity" evidence="7">
    <location>
        <begin position="930"/>
        <end position="954"/>
    </location>
</feature>